<reference evidence="1 2" key="1">
    <citation type="submission" date="2023-02" db="EMBL/GenBank/DDBJ databases">
        <title>LHISI_Scaffold_Assembly.</title>
        <authorList>
            <person name="Stuart O.P."/>
            <person name="Cleave R."/>
            <person name="Magrath M.J.L."/>
            <person name="Mikheyev A.S."/>
        </authorList>
    </citation>
    <scope>NUCLEOTIDE SEQUENCE [LARGE SCALE GENOMIC DNA]</scope>
    <source>
        <strain evidence="1">Daus_M_001</strain>
        <tissue evidence="1">Leg muscle</tissue>
    </source>
</reference>
<organism evidence="1 2">
    <name type="scientific">Dryococelus australis</name>
    <dbReference type="NCBI Taxonomy" id="614101"/>
    <lineage>
        <taxon>Eukaryota</taxon>
        <taxon>Metazoa</taxon>
        <taxon>Ecdysozoa</taxon>
        <taxon>Arthropoda</taxon>
        <taxon>Hexapoda</taxon>
        <taxon>Insecta</taxon>
        <taxon>Pterygota</taxon>
        <taxon>Neoptera</taxon>
        <taxon>Polyneoptera</taxon>
        <taxon>Phasmatodea</taxon>
        <taxon>Verophasmatodea</taxon>
        <taxon>Anareolatae</taxon>
        <taxon>Phasmatidae</taxon>
        <taxon>Eurycanthinae</taxon>
        <taxon>Dryococelus</taxon>
    </lineage>
</organism>
<sequence length="483" mass="53590">MLRSVERRPRYRCKGNIAHHIQPAVLAPVAGISVAGAIGSTGLDSYREEIKHFRSGFDPPPAAALNTEVLRADEGEVCMERRRNERAWKAGDPRENSPTNGIVLHDFHMRKSGGGTPPGIEPPWCRYVCNMSTFVDTVTEQDSEKMRGHCSASVKHDVTITRQLSNDDVANDRLYYFVATQTDIIIIFIIISQFNHEMMWPLRVRNSGRTILGYSLPVNSQQPCVCLCPNCPVVFLLVSDDFLDSIPTPFLSIFHLSSEQHGLAHCHLKLGSPLVDDRSIMNAVKYIVSGVVWTNRTMVSSSTDTNRTGVLAVVDIGDSHLICLKCQSKVLNPALLAPSPPESLILFDDLQARLYSLMYKYADINCTLVVCYHNGRRQLDTVLQEVSNSVRTNGLKATAAERLARSPPTKANRVQSPAGSPDFRKWEPFQTMPLVGGCPRGSPVSPTTSFRRCSIFTSITLIGSQDLAVKIHPNLFTLPFCRQ</sequence>
<dbReference type="Proteomes" id="UP001159363">
    <property type="component" value="Chromosome X"/>
</dbReference>
<keyword evidence="2" id="KW-1185">Reference proteome</keyword>
<dbReference type="EMBL" id="JARBHB010000004">
    <property type="protein sequence ID" value="KAJ8886156.1"/>
    <property type="molecule type" value="Genomic_DNA"/>
</dbReference>
<name>A0ABQ9HP61_9NEOP</name>
<evidence type="ECO:0000313" key="1">
    <source>
        <dbReference type="EMBL" id="KAJ8886156.1"/>
    </source>
</evidence>
<proteinExistence type="predicted"/>
<comment type="caution">
    <text evidence="1">The sequence shown here is derived from an EMBL/GenBank/DDBJ whole genome shotgun (WGS) entry which is preliminary data.</text>
</comment>
<accession>A0ABQ9HP61</accession>
<protein>
    <submittedName>
        <fullName evidence="1">Uncharacterized protein</fullName>
    </submittedName>
</protein>
<gene>
    <name evidence="1" type="ORF">PR048_012365</name>
</gene>
<evidence type="ECO:0000313" key="2">
    <source>
        <dbReference type="Proteomes" id="UP001159363"/>
    </source>
</evidence>